<evidence type="ECO:0000256" key="11">
    <source>
        <dbReference type="SAM" id="Coils"/>
    </source>
</evidence>
<evidence type="ECO:0000256" key="9">
    <source>
        <dbReference type="ARBA" id="ARBA00023136"/>
    </source>
</evidence>
<feature type="signal peptide" evidence="12">
    <location>
        <begin position="1"/>
        <end position="25"/>
    </location>
</feature>
<evidence type="ECO:0000256" key="7">
    <source>
        <dbReference type="ARBA" id="ARBA00023065"/>
    </source>
</evidence>
<dbReference type="GO" id="GO:0015288">
    <property type="term" value="F:porin activity"/>
    <property type="evidence" value="ECO:0007669"/>
    <property type="project" value="UniProtKB-KW"/>
</dbReference>
<dbReference type="Pfam" id="PF11471">
    <property type="entry name" value="Sugarporin_N"/>
    <property type="match status" value="1"/>
</dbReference>
<dbReference type="PANTHER" id="PTHR38762:SF1">
    <property type="entry name" value="CRYPTIC OUTER MEMBRANE PORIN BGLH-RELATED"/>
    <property type="match status" value="1"/>
</dbReference>
<evidence type="ECO:0000256" key="6">
    <source>
        <dbReference type="ARBA" id="ARBA00022729"/>
    </source>
</evidence>
<dbReference type="GO" id="GO:0046930">
    <property type="term" value="C:pore complex"/>
    <property type="evidence" value="ECO:0007669"/>
    <property type="project" value="UniProtKB-KW"/>
</dbReference>
<evidence type="ECO:0000256" key="1">
    <source>
        <dbReference type="ARBA" id="ARBA00004571"/>
    </source>
</evidence>
<comment type="similarity">
    <text evidence="2">Belongs to the porin LamB (TC 1.B.3) family.</text>
</comment>
<dbReference type="SUPFAM" id="SSF56935">
    <property type="entry name" value="Porins"/>
    <property type="match status" value="1"/>
</dbReference>
<proteinExistence type="inferred from homology"/>
<protein>
    <submittedName>
        <fullName evidence="14">Maltoporin (Maltose/maltodextrin high-affinity receptor, phage lambda receptor protein)</fullName>
    </submittedName>
</protein>
<evidence type="ECO:0000313" key="14">
    <source>
        <dbReference type="EMBL" id="ATJ83023.1"/>
    </source>
</evidence>
<keyword evidence="10" id="KW-0998">Cell outer membrane</keyword>
<keyword evidence="3" id="KW-0813">Transport</keyword>
<gene>
    <name evidence="14" type="primary">scrY1</name>
    <name evidence="14" type="ORF">BEI_2036</name>
</gene>
<organism evidence="14 15">
    <name type="scientific">Halomonas beimenensis</name>
    <dbReference type="NCBI Taxonomy" id="475662"/>
    <lineage>
        <taxon>Bacteria</taxon>
        <taxon>Pseudomonadati</taxon>
        <taxon>Pseudomonadota</taxon>
        <taxon>Gammaproteobacteria</taxon>
        <taxon>Oceanospirillales</taxon>
        <taxon>Halomonadaceae</taxon>
        <taxon>Halomonas</taxon>
    </lineage>
</organism>
<evidence type="ECO:0000256" key="5">
    <source>
        <dbReference type="ARBA" id="ARBA00022692"/>
    </source>
</evidence>
<dbReference type="OrthoDB" id="106611at2"/>
<dbReference type="InterPro" id="IPR036998">
    <property type="entry name" value="Porin_LamB_sf"/>
</dbReference>
<evidence type="ECO:0000256" key="2">
    <source>
        <dbReference type="ARBA" id="ARBA00007055"/>
    </source>
</evidence>
<reference evidence="14 15" key="1">
    <citation type="journal article" date="2017" name="Sci. Rep.">
        <title>Revealing the Saline Adaptation Strategies of the Halophilic Bacterium Halomonas beimenensis through High-throughput Omics and Transposon Mutagenesis Approaches.</title>
        <authorList>
            <person name="Chen Y.H."/>
            <person name="Lin S.S."/>
            <person name="Shyu Y.T."/>
        </authorList>
    </citation>
    <scope>NUCLEOTIDE SEQUENCE [LARGE SCALE GENOMIC DNA]</scope>
    <source>
        <strain evidence="14 15">NTU-111</strain>
    </source>
</reference>
<evidence type="ECO:0000259" key="13">
    <source>
        <dbReference type="Pfam" id="PF11471"/>
    </source>
</evidence>
<evidence type="ECO:0000256" key="10">
    <source>
        <dbReference type="ARBA" id="ARBA00023237"/>
    </source>
</evidence>
<dbReference type="RefSeq" id="WP_097789404.1">
    <property type="nucleotide sequence ID" value="NZ_BAAADT010000034.1"/>
</dbReference>
<keyword evidence="11" id="KW-0175">Coiled coil</keyword>
<dbReference type="PANTHER" id="PTHR38762">
    <property type="entry name" value="CRYPTIC OUTER MEMBRANE PORIN BGLH-RELATED"/>
    <property type="match status" value="1"/>
</dbReference>
<dbReference type="Proteomes" id="UP000219993">
    <property type="component" value="Chromosome"/>
</dbReference>
<sequence length="494" mass="53722">MPRTFQLAPLAAAVSLLSLGGTALADEASIEERLAELEARVAQAEARAQSAEARSASLEAEQGEDHEARLAALEEQAENGDGFSFNAYARSGLHIGDEGKSIPGGPYVTPAGSVGGAVGRLGNEPDTYVHARLSHDKTHDNGAHSRFQVSFADSQTTSNDWTASESNLNIRQVFVELSDLPGFEGGALEDATFWAGKRLDRNNYDIHWIDSDVYKLAGLGAGIYDVQLGEDWKSNFTVYGRSFDDFTVETTSGTTSDDTDSFIVSANNYVGDWQFLVSGISAADNNQRMTDQGDTAAEDGLHGLVAYHGDSFFGLGEGNFKVALLHGQGLGAEVKQIGANGDLLEDAQATRLAVYGTTYLTPNWRIAPSILAETSEDRFVEGDDYQWVSFNARLANELTEHFEMQYEASYMDMDLDPQGYKGRTAVDGAYTKFTIAPTLKPEVGGFWKRPELRLFASYSDWDSELNDFSTTDDFGSEGFAGGQWSFGVQAETWF</sequence>
<keyword evidence="7" id="KW-0406">Ion transport</keyword>
<accession>A0A291P7X8</accession>
<dbReference type="Gene3D" id="2.40.170.10">
    <property type="entry name" value="Porin, LamB type"/>
    <property type="match status" value="1"/>
</dbReference>
<feature type="domain" description="LamB-type porin N-terminal" evidence="13">
    <location>
        <begin position="29"/>
        <end position="56"/>
    </location>
</feature>
<dbReference type="GO" id="GO:0015144">
    <property type="term" value="F:carbohydrate transmembrane transporter activity"/>
    <property type="evidence" value="ECO:0007669"/>
    <property type="project" value="TreeGrafter"/>
</dbReference>
<feature type="chain" id="PRO_5012787407" evidence="12">
    <location>
        <begin position="26"/>
        <end position="494"/>
    </location>
</feature>
<keyword evidence="4" id="KW-1134">Transmembrane beta strand</keyword>
<name>A0A291P7X8_9GAMM</name>
<dbReference type="InterPro" id="IPR003192">
    <property type="entry name" value="Porin_LamB"/>
</dbReference>
<feature type="coiled-coil region" evidence="11">
    <location>
        <begin position="27"/>
        <end position="61"/>
    </location>
</feature>
<keyword evidence="14" id="KW-0675">Receptor</keyword>
<evidence type="ECO:0000256" key="12">
    <source>
        <dbReference type="SAM" id="SignalP"/>
    </source>
</evidence>
<dbReference type="KEGG" id="hbe:BEI_2036"/>
<comment type="subcellular location">
    <subcellularLocation>
        <location evidence="1">Cell outer membrane</location>
        <topology evidence="1">Multi-pass membrane protein</topology>
    </subcellularLocation>
</comment>
<evidence type="ECO:0000256" key="3">
    <source>
        <dbReference type="ARBA" id="ARBA00022448"/>
    </source>
</evidence>
<keyword evidence="6 12" id="KW-0732">Signal</keyword>
<dbReference type="GO" id="GO:0009279">
    <property type="term" value="C:cell outer membrane"/>
    <property type="evidence" value="ECO:0007669"/>
    <property type="project" value="UniProtKB-SubCell"/>
</dbReference>
<evidence type="ECO:0000313" key="15">
    <source>
        <dbReference type="Proteomes" id="UP000219993"/>
    </source>
</evidence>
<dbReference type="InterPro" id="IPR050286">
    <property type="entry name" value="G_neg_Bact_CarbUptk_Porin"/>
</dbReference>
<dbReference type="GO" id="GO:0015774">
    <property type="term" value="P:polysaccharide transport"/>
    <property type="evidence" value="ECO:0007669"/>
    <property type="project" value="TreeGrafter"/>
</dbReference>
<keyword evidence="8" id="KW-0626">Porin</keyword>
<dbReference type="GO" id="GO:0006811">
    <property type="term" value="P:monoatomic ion transport"/>
    <property type="evidence" value="ECO:0007669"/>
    <property type="project" value="UniProtKB-KW"/>
</dbReference>
<dbReference type="EMBL" id="CP021435">
    <property type="protein sequence ID" value="ATJ83023.1"/>
    <property type="molecule type" value="Genomic_DNA"/>
</dbReference>
<keyword evidence="9" id="KW-0472">Membrane</keyword>
<keyword evidence="15" id="KW-1185">Reference proteome</keyword>
<dbReference type="InterPro" id="IPR021570">
    <property type="entry name" value="LamB-type_porin_N_dom"/>
</dbReference>
<keyword evidence="5" id="KW-0812">Transmembrane</keyword>
<dbReference type="AlphaFoldDB" id="A0A291P7X8"/>
<dbReference type="Pfam" id="PF02264">
    <property type="entry name" value="LamB"/>
    <property type="match status" value="1"/>
</dbReference>
<evidence type="ECO:0000256" key="4">
    <source>
        <dbReference type="ARBA" id="ARBA00022452"/>
    </source>
</evidence>
<evidence type="ECO:0000256" key="8">
    <source>
        <dbReference type="ARBA" id="ARBA00023114"/>
    </source>
</evidence>